<keyword evidence="2" id="KW-1185">Reference proteome</keyword>
<gene>
    <name evidence="1" type="ORF">PSON_ATCC_30995.1.T0090199</name>
</gene>
<name>A0A8S1KLN5_9CILI</name>
<evidence type="ECO:0000313" key="1">
    <source>
        <dbReference type="EMBL" id="CAD8055351.1"/>
    </source>
</evidence>
<accession>A0A8S1KLN5</accession>
<dbReference type="Proteomes" id="UP000692954">
    <property type="component" value="Unassembled WGS sequence"/>
</dbReference>
<comment type="caution">
    <text evidence="1">The sequence shown here is derived from an EMBL/GenBank/DDBJ whole genome shotgun (WGS) entry which is preliminary data.</text>
</comment>
<protein>
    <submittedName>
        <fullName evidence="1">Uncharacterized protein</fullName>
    </submittedName>
</protein>
<dbReference type="OrthoDB" id="287663at2759"/>
<organism evidence="1 2">
    <name type="scientific">Paramecium sonneborni</name>
    <dbReference type="NCBI Taxonomy" id="65129"/>
    <lineage>
        <taxon>Eukaryota</taxon>
        <taxon>Sar</taxon>
        <taxon>Alveolata</taxon>
        <taxon>Ciliophora</taxon>
        <taxon>Intramacronucleata</taxon>
        <taxon>Oligohymenophorea</taxon>
        <taxon>Peniculida</taxon>
        <taxon>Parameciidae</taxon>
        <taxon>Paramecium</taxon>
    </lineage>
</organism>
<proteinExistence type="predicted"/>
<sequence length="498" mass="58941">MSDIPQINIISNDCVSINQMKREKFRMDIRKNKLESLFRQNRGIQRLGDSNLPSTQNLLDSLQEFLKSDSNKTLNELCNLIDSKDLFESYYEVSQYIIDIKYYLIQPLNHQSHFNKMLQLLKNCIIVNPKVVKTILSDEKEKLDLALFFQLMKILQSTEWKSLHVDALNILNLLIEQESQLLDILQQEKLLLQQIIYQAFDLAIDDYLMALTEFLSLYLQAKRNLKFDDQYNITMEILNRAIQIKDLQIIYGSVLLANCLSEQEFTFFQQIYSIADIIVEYLEQDLSQFEYIVIFKTLKICIKKMSELLFPLIGKNNIMEIMYNLSCKLEKQAGKDLLKLISCFYKTYTNLCCVIEDQILNKYVQRCLLEFLEKFVDYYAQSNFASYYKIKVLEKLINCQKHIQFRLQEQQQFNPEPYIKFFGVVEQALDQANLKVEQILYYIEALSNIIQIEDMRYQTDILKLIPNQLYEQLNNLSVHENERVAQETTNLIVLLQFC</sequence>
<dbReference type="EMBL" id="CAJJDN010000009">
    <property type="protein sequence ID" value="CAD8055351.1"/>
    <property type="molecule type" value="Genomic_DNA"/>
</dbReference>
<dbReference type="AlphaFoldDB" id="A0A8S1KLN5"/>
<reference evidence="1" key="1">
    <citation type="submission" date="2021-01" db="EMBL/GenBank/DDBJ databases">
        <authorList>
            <consortium name="Genoscope - CEA"/>
            <person name="William W."/>
        </authorList>
    </citation>
    <scope>NUCLEOTIDE SEQUENCE</scope>
</reference>
<evidence type="ECO:0000313" key="2">
    <source>
        <dbReference type="Proteomes" id="UP000692954"/>
    </source>
</evidence>